<dbReference type="Pfam" id="PF07940">
    <property type="entry name" value="Hepar_II_III_C"/>
    <property type="match status" value="1"/>
</dbReference>
<dbReference type="EMBL" id="JADILZ010000028">
    <property type="protein sequence ID" value="MBO8477920.1"/>
    <property type="molecule type" value="Genomic_DNA"/>
</dbReference>
<dbReference type="Gene3D" id="2.70.98.70">
    <property type="match status" value="1"/>
</dbReference>
<evidence type="ECO:0000313" key="4">
    <source>
        <dbReference type="Proteomes" id="UP000823771"/>
    </source>
</evidence>
<proteinExistence type="predicted"/>
<reference evidence="3" key="1">
    <citation type="submission" date="2020-10" db="EMBL/GenBank/DDBJ databases">
        <authorList>
            <person name="Gilroy R."/>
        </authorList>
    </citation>
    <scope>NUCLEOTIDE SEQUENCE</scope>
    <source>
        <strain evidence="3">2478</strain>
    </source>
</reference>
<comment type="caution">
    <text evidence="3">The sequence shown here is derived from an EMBL/GenBank/DDBJ whole genome shotgun (WGS) entry which is preliminary data.</text>
</comment>
<feature type="domain" description="Heparinase II/III-like C-terminal" evidence="2">
    <location>
        <begin position="451"/>
        <end position="598"/>
    </location>
</feature>
<dbReference type="Gene3D" id="1.50.10.100">
    <property type="entry name" value="Chondroitin AC/alginate lyase"/>
    <property type="match status" value="1"/>
</dbReference>
<gene>
    <name evidence="3" type="ORF">IAB80_03380</name>
</gene>
<protein>
    <submittedName>
        <fullName evidence="3">Heparinase II/III-family protein</fullName>
    </submittedName>
</protein>
<dbReference type="InterPro" id="IPR012480">
    <property type="entry name" value="Hepar_II_III_C"/>
</dbReference>
<accession>A0A9D9NLJ4</accession>
<dbReference type="Proteomes" id="UP000823771">
    <property type="component" value="Unassembled WGS sequence"/>
</dbReference>
<dbReference type="GO" id="GO:0016829">
    <property type="term" value="F:lyase activity"/>
    <property type="evidence" value="ECO:0007669"/>
    <property type="project" value="InterPro"/>
</dbReference>
<evidence type="ECO:0000256" key="1">
    <source>
        <dbReference type="ARBA" id="ARBA00004196"/>
    </source>
</evidence>
<dbReference type="SUPFAM" id="SSF48230">
    <property type="entry name" value="Chondroitin AC/alginate lyase"/>
    <property type="match status" value="1"/>
</dbReference>
<name>A0A9D9NLJ4_9BACT</name>
<comment type="subcellular location">
    <subcellularLocation>
        <location evidence="1">Cell envelope</location>
    </subcellularLocation>
</comment>
<dbReference type="AlphaFoldDB" id="A0A9D9NLJ4"/>
<sequence>MSMDAILTDRHAVMKTLSRSAAVLAAVLIFIPVSGACRHRDLLYSEFVSSGAASSILPAEDWFPYPDYADRDAWERLFGDAARDAVVRAGEYLGYVWQNVPLTAYLAFERTGDRRQMEVPYNENRAALNALVLGELAEGKGRFTDQILDGIWTAVTMPSWIYSAHGASQPGGRSLPDARYQIIDLASAGYGALVAVTYHFFKDIFMQVNPYICHEIEHSLEEKIKGPYLDASVRGSNWWMALDGEDAGPVFVNNWNPWCNSNVLLTFLLTEKDPDRLREAMELSVRSVDKFLGYVKGDGACEEGPSYWSHAFGKLFDYLEILQYATGGRMSVFGEPLLKDMCEYIHRSYIGEGFVVNFADAPPVLEADNTLIYRSGKACGSKEAEDFALSLLYRPQQGRFVHPGITPGNDVWRSLGSVACHVEMSCAADSLNALLDTVPLPGLPALLQKTPSDVSWYPETGLCLMRNGGGWFCGAKAGSNGESHNHNDVGSFILYIDSVPVFVDAGTGTYTRRTFSHERYTIWNMQSDWHNLPAINGTSQIAGAEFMARDVVCDTSRRFFSADICGAYSGAASCRSWVRSYSLEDDGLVIKDRYALEKRVMPDVTAFLVQGMVFLPGEEYIPSSEGVPAKAVREGTVLTKSDLLMKRTVRPGTVAVSNRGVTVEMSFPPFLTPSVETRELSDPELRSSWGPSLRRILFKTRQDAPCRTSCTYIVRRLRTE</sequence>
<organism evidence="3 4">
    <name type="scientific">Candidatus Cryptobacteroides excrementipullorum</name>
    <dbReference type="NCBI Taxonomy" id="2840761"/>
    <lineage>
        <taxon>Bacteria</taxon>
        <taxon>Pseudomonadati</taxon>
        <taxon>Bacteroidota</taxon>
        <taxon>Bacteroidia</taxon>
        <taxon>Bacteroidales</taxon>
        <taxon>Candidatus Cryptobacteroides</taxon>
    </lineage>
</organism>
<evidence type="ECO:0000259" key="2">
    <source>
        <dbReference type="Pfam" id="PF07940"/>
    </source>
</evidence>
<dbReference type="GO" id="GO:0030313">
    <property type="term" value="C:cell envelope"/>
    <property type="evidence" value="ECO:0007669"/>
    <property type="project" value="UniProtKB-SubCell"/>
</dbReference>
<dbReference type="InterPro" id="IPR008929">
    <property type="entry name" value="Chondroitin_lyas"/>
</dbReference>
<reference evidence="3" key="2">
    <citation type="journal article" date="2021" name="PeerJ">
        <title>Extensive microbial diversity within the chicken gut microbiome revealed by metagenomics and culture.</title>
        <authorList>
            <person name="Gilroy R."/>
            <person name="Ravi A."/>
            <person name="Getino M."/>
            <person name="Pursley I."/>
            <person name="Horton D.L."/>
            <person name="Alikhan N.F."/>
            <person name="Baker D."/>
            <person name="Gharbi K."/>
            <person name="Hall N."/>
            <person name="Watson M."/>
            <person name="Adriaenssens E.M."/>
            <person name="Foster-Nyarko E."/>
            <person name="Jarju S."/>
            <person name="Secka A."/>
            <person name="Antonio M."/>
            <person name="Oren A."/>
            <person name="Chaudhuri R.R."/>
            <person name="La Ragione R."/>
            <person name="Hildebrand F."/>
            <person name="Pallen M.J."/>
        </authorList>
    </citation>
    <scope>NUCLEOTIDE SEQUENCE</scope>
    <source>
        <strain evidence="3">2478</strain>
    </source>
</reference>
<evidence type="ECO:0000313" key="3">
    <source>
        <dbReference type="EMBL" id="MBO8477920.1"/>
    </source>
</evidence>